<dbReference type="Pfam" id="PF13454">
    <property type="entry name" value="NAD_binding_9"/>
    <property type="match status" value="1"/>
</dbReference>
<proteinExistence type="predicted"/>
<keyword evidence="3" id="KW-1185">Reference proteome</keyword>
<feature type="domain" description="FAD-dependent urate hydroxylase HpyO/Asp monooxygenase CreE-like FAD/NAD(P)-binding" evidence="1">
    <location>
        <begin position="36"/>
        <end position="202"/>
    </location>
</feature>
<dbReference type="STRING" id="1048983.EL17_11650"/>
<comment type="caution">
    <text evidence="2">The sequence shown here is derived from an EMBL/GenBank/DDBJ whole genome shotgun (WGS) entry which is preliminary data.</text>
</comment>
<gene>
    <name evidence="2" type="ORF">EL17_11650</name>
</gene>
<dbReference type="AlphaFoldDB" id="A0A074L124"/>
<dbReference type="OrthoDB" id="6309046at2"/>
<dbReference type="eggNOG" id="COG4529">
    <property type="taxonomic scope" value="Bacteria"/>
</dbReference>
<dbReference type="Proteomes" id="UP000027821">
    <property type="component" value="Unassembled WGS sequence"/>
</dbReference>
<name>A0A074L124_9BACT</name>
<protein>
    <recommendedName>
        <fullName evidence="1">FAD-dependent urate hydroxylase HpyO/Asp monooxygenase CreE-like FAD/NAD(P)-binding domain-containing protein</fullName>
    </recommendedName>
</protein>
<dbReference type="InterPro" id="IPR038732">
    <property type="entry name" value="HpyO/CreE_NAD-binding"/>
</dbReference>
<dbReference type="PANTHER" id="PTHR40254">
    <property type="entry name" value="BLR0577 PROTEIN"/>
    <property type="match status" value="1"/>
</dbReference>
<dbReference type="InterPro" id="IPR052189">
    <property type="entry name" value="L-asp_N-monooxygenase_NS-form"/>
</dbReference>
<evidence type="ECO:0000259" key="1">
    <source>
        <dbReference type="Pfam" id="PF13454"/>
    </source>
</evidence>
<reference evidence="2 3" key="1">
    <citation type="submission" date="2014-04" db="EMBL/GenBank/DDBJ databases">
        <title>Characterization and application of a salt tolerant electro-active bacterium.</title>
        <authorList>
            <person name="Yang L."/>
            <person name="Wei S."/>
            <person name="Tay Q.X.M."/>
        </authorList>
    </citation>
    <scope>NUCLEOTIDE SEQUENCE [LARGE SCALE GENOMIC DNA]</scope>
    <source>
        <strain evidence="2 3">LY1</strain>
    </source>
</reference>
<accession>A0A074L124</accession>
<dbReference type="EMBL" id="JMIH01000021">
    <property type="protein sequence ID" value="KEO73548.1"/>
    <property type="molecule type" value="Genomic_DNA"/>
</dbReference>
<sequence length="634" mass="71774">MIWTIKNLNLTSCHEWLKTHTLQPSTNQHDHHTKIAIIGGGPKGMYGLERLLASLQDSDANELLEIDFYNENEHFGAGNNYRIDQPEYLLINYSIGNINMWIDEQPLSNAKHTLSLLDWINYYKKDNERKAEEVHYASRALVGLYLQYGLAEMLKNLPSHVLVKLIIGSVSDILDQNDQYFLTLKDGMVTQAYDQLLLATGHSQIFNTEYEQACLSLAEAHPGTYFIPHAYPVNPTLTELPPNLKVAIKGMGLTFVDAALALTEGKGGKFIDREGHLNYERSGREPQIYAFSRGGLPMLPRGPLSKTTRYQTKYFTAGFVEKMRLRYPKGTLNFETELLPVIKQEYQYAYYSTWMKKYGYKCGDSASFKSFESDISSFRLQYQEIPAFNLDDFLSPLRGIRFANKESYHQYVIDYLEQAIKEAEIGEQNSPMMAAVAVWREITPLISSLYEFGGFTPASQKVFEELYYSRFSRVTFGPPIANIKKIVALAKASILNFSLGPSPIVSCDEESGKFHLKSSHPPFEIKVDGLVDARIAKPNLNNGTPEVYQNLLSRDMAVPFINQGYIPGCIHISQKGYLISSDGTINNKIALTGTPTEGVTLDNDTLSRTRNNFVSEWAYLTVQKLQQRTAYITK</sequence>
<evidence type="ECO:0000313" key="3">
    <source>
        <dbReference type="Proteomes" id="UP000027821"/>
    </source>
</evidence>
<dbReference type="PANTHER" id="PTHR40254:SF1">
    <property type="entry name" value="BLR0577 PROTEIN"/>
    <property type="match status" value="1"/>
</dbReference>
<evidence type="ECO:0000313" key="2">
    <source>
        <dbReference type="EMBL" id="KEO73548.1"/>
    </source>
</evidence>
<organism evidence="2 3">
    <name type="scientific">Anditalea andensis</name>
    <dbReference type="NCBI Taxonomy" id="1048983"/>
    <lineage>
        <taxon>Bacteria</taxon>
        <taxon>Pseudomonadati</taxon>
        <taxon>Bacteroidota</taxon>
        <taxon>Cytophagia</taxon>
        <taxon>Cytophagales</taxon>
        <taxon>Cytophagaceae</taxon>
        <taxon>Anditalea</taxon>
    </lineage>
</organism>
<dbReference type="SUPFAM" id="SSF51905">
    <property type="entry name" value="FAD/NAD(P)-binding domain"/>
    <property type="match status" value="1"/>
</dbReference>
<dbReference type="InterPro" id="IPR036188">
    <property type="entry name" value="FAD/NAD-bd_sf"/>
</dbReference>